<dbReference type="SUPFAM" id="SSF48452">
    <property type="entry name" value="TPR-like"/>
    <property type="match status" value="1"/>
</dbReference>
<evidence type="ECO:0000313" key="2">
    <source>
        <dbReference type="Proteomes" id="UP000887104"/>
    </source>
</evidence>
<evidence type="ECO:0000313" key="1">
    <source>
        <dbReference type="EMBL" id="GIU42399.1"/>
    </source>
</evidence>
<comment type="caution">
    <text evidence="1">The sequence shown here is derived from an EMBL/GenBank/DDBJ whole genome shotgun (WGS) entry which is preliminary data.</text>
</comment>
<reference evidence="1" key="1">
    <citation type="submission" date="2021-05" db="EMBL/GenBank/DDBJ databases">
        <title>Molecular characterization for Shewanella algae harboring chromosomal blaOXA-55-like strains isolated from clinical and environment sample.</title>
        <authorList>
            <person name="Ohama Y."/>
            <person name="Aoki K."/>
            <person name="Harada S."/>
            <person name="Moriya K."/>
            <person name="Ishii Y."/>
            <person name="Tateda K."/>
        </authorList>
    </citation>
    <scope>NUCLEOTIDE SEQUENCE</scope>
    <source>
        <strain evidence="1">JCM 11563</strain>
    </source>
</reference>
<name>A0ABQ4P4G8_9GAMM</name>
<sequence length="423" mass="47057">MMTRIQQLAFALLFSGSLVSFYSHSQQEEKADQGRSLNRFESNLLNKASVLLERNDFDAALIMMQPLLNQSEPHPTVFQYACKTTADTGAETESLSCWQRGYKLYSNNDNIAINLAHAQLQLEQFEAAIISLAGVNLANVDQPIAAQVRYMRGYAHYQLAQYQAVLTKLLQDVKQVKPHWWPLISYSQLGLEQWQAAKTSAEQWLALEPVNRSAWQVLMRSELGLNQLVEAAVANDIAASLQVNNTSGATDSIGLLVQIKAYNLAASCSRLVNPKASQAAFNSANFACAQYTWLSGRYQQALDMLAGFGITSQNQLHDDFYLLQGQLFSALKQGDKARSAWGEVGLQSLPIGNAAEIKHARQRRSQLQGQALLLIGQSYWLDGLWLEAQASYRKLAQTPGFATIADAFNQRLSSLVLFDEKLR</sequence>
<organism evidence="1 2">
    <name type="scientific">Shewanella sairae</name>
    <dbReference type="NCBI Taxonomy" id="190310"/>
    <lineage>
        <taxon>Bacteria</taxon>
        <taxon>Pseudomonadati</taxon>
        <taxon>Pseudomonadota</taxon>
        <taxon>Gammaproteobacteria</taxon>
        <taxon>Alteromonadales</taxon>
        <taxon>Shewanellaceae</taxon>
        <taxon>Shewanella</taxon>
    </lineage>
</organism>
<protein>
    <recommendedName>
        <fullName evidence="3">Tetratricopeptide repeat protein</fullName>
    </recommendedName>
</protein>
<keyword evidence="2" id="KW-1185">Reference proteome</keyword>
<dbReference type="EMBL" id="BPEY01000010">
    <property type="protein sequence ID" value="GIU42399.1"/>
    <property type="molecule type" value="Genomic_DNA"/>
</dbReference>
<dbReference type="InterPro" id="IPR011990">
    <property type="entry name" value="TPR-like_helical_dom_sf"/>
</dbReference>
<accession>A0ABQ4P4G8</accession>
<evidence type="ECO:0008006" key="3">
    <source>
        <dbReference type="Google" id="ProtNLM"/>
    </source>
</evidence>
<proteinExistence type="predicted"/>
<dbReference type="Gene3D" id="1.25.40.10">
    <property type="entry name" value="Tetratricopeptide repeat domain"/>
    <property type="match status" value="1"/>
</dbReference>
<gene>
    <name evidence="1" type="ORF">TUM4438_08890</name>
</gene>
<dbReference type="Proteomes" id="UP000887104">
    <property type="component" value="Unassembled WGS sequence"/>
</dbReference>